<dbReference type="PANTHER" id="PTHR19288:SF90">
    <property type="entry name" value="OS08G0542600 PROTEIN"/>
    <property type="match status" value="1"/>
</dbReference>
<proteinExistence type="predicted"/>
<dbReference type="SUPFAM" id="SSF56784">
    <property type="entry name" value="HAD-like"/>
    <property type="match status" value="1"/>
</dbReference>
<dbReference type="NCBIfam" id="TIGR01460">
    <property type="entry name" value="HAD-SF-IIA"/>
    <property type="match status" value="1"/>
</dbReference>
<dbReference type="InterPro" id="IPR006356">
    <property type="entry name" value="HAD-SF_hydro_IIA_hyp3"/>
</dbReference>
<dbReference type="InterPro" id="IPR036412">
    <property type="entry name" value="HAD-like_sf"/>
</dbReference>
<dbReference type="GO" id="GO:0005737">
    <property type="term" value="C:cytoplasm"/>
    <property type="evidence" value="ECO:0007669"/>
    <property type="project" value="TreeGrafter"/>
</dbReference>
<sequence>MALVLRQGETGHAAAGGLFKSYPGRRSHCSSRKGLIPLMQNGTAAERAPVPVLNRAEDLLARYDVLFCDVWGVVHDGFKALPAADDALNKFRRAGGTVILVSNAPVPNHQVAAMLDSRKLSRTAWDAIVSSGDIALTHLRDQSYRQVYTIGPRDRDAALFEAVPARFSSLEDADAILCSGLDDDIHETAESYLPILEQARARDLPFVCANPDLVVDVGGRLYLCAGAIADLYAHLGGDVYWAGKPYISAYGSAHGLAEKLRDASIAKERILGIGDAVRTDLKAAEIFGVDALFIAGGIHREDTMSDGVICRDRLDGLLHGASPSAVAAMPFLAW</sequence>
<dbReference type="InterPro" id="IPR023214">
    <property type="entry name" value="HAD_sf"/>
</dbReference>
<gene>
    <name evidence="1" type="ORF">YBN1229_v1_2178</name>
</gene>
<dbReference type="Pfam" id="PF13344">
    <property type="entry name" value="Hydrolase_6"/>
    <property type="match status" value="1"/>
</dbReference>
<dbReference type="KEGG" id="fil:BN1229_v1_2178"/>
<dbReference type="Pfam" id="PF13242">
    <property type="entry name" value="Hydrolase_like"/>
    <property type="match status" value="1"/>
</dbReference>
<dbReference type="AlphaFoldDB" id="A0A0D6JGH0"/>
<protein>
    <submittedName>
        <fullName evidence="1">Haloacid dehalogenase</fullName>
    </submittedName>
</protein>
<accession>A0A0D6JGH0</accession>
<evidence type="ECO:0000313" key="2">
    <source>
        <dbReference type="Proteomes" id="UP000033187"/>
    </source>
</evidence>
<reference evidence="2" key="1">
    <citation type="submission" date="2015-02" db="EMBL/GenBank/DDBJ databases">
        <authorList>
            <person name="Chooi Y.-H."/>
        </authorList>
    </citation>
    <scope>NUCLEOTIDE SEQUENCE [LARGE SCALE GENOMIC DNA]</scope>
    <source>
        <strain evidence="2">strain Y</strain>
    </source>
</reference>
<dbReference type="NCBIfam" id="TIGR01459">
    <property type="entry name" value="HAD-SF-IIA-hyp4"/>
    <property type="match status" value="1"/>
</dbReference>
<dbReference type="InterPro" id="IPR006357">
    <property type="entry name" value="HAD-SF_hydro_IIA"/>
</dbReference>
<evidence type="ECO:0000313" key="1">
    <source>
        <dbReference type="EMBL" id="CPR19462.1"/>
    </source>
</evidence>
<organism evidence="1 2">
    <name type="scientific">Candidatus Filomicrobium marinum</name>
    <dbReference type="NCBI Taxonomy" id="1608628"/>
    <lineage>
        <taxon>Bacteria</taxon>
        <taxon>Pseudomonadati</taxon>
        <taxon>Pseudomonadota</taxon>
        <taxon>Alphaproteobacteria</taxon>
        <taxon>Hyphomicrobiales</taxon>
        <taxon>Hyphomicrobiaceae</taxon>
        <taxon>Filomicrobium</taxon>
    </lineage>
</organism>
<dbReference type="EMBL" id="LN829119">
    <property type="protein sequence ID" value="CPR19462.1"/>
    <property type="molecule type" value="Genomic_DNA"/>
</dbReference>
<dbReference type="KEGG" id="fiy:BN1229_v1_2178"/>
<dbReference type="PANTHER" id="PTHR19288">
    <property type="entry name" value="4-NITROPHENYLPHOSPHATASE-RELATED"/>
    <property type="match status" value="1"/>
</dbReference>
<dbReference type="GO" id="GO:0016791">
    <property type="term" value="F:phosphatase activity"/>
    <property type="evidence" value="ECO:0007669"/>
    <property type="project" value="TreeGrafter"/>
</dbReference>
<dbReference type="Proteomes" id="UP000033187">
    <property type="component" value="Chromosome 1"/>
</dbReference>
<dbReference type="Gene3D" id="3.40.50.1000">
    <property type="entry name" value="HAD superfamily/HAD-like"/>
    <property type="match status" value="2"/>
</dbReference>
<name>A0A0D6JGH0_9HYPH</name>
<keyword evidence="2" id="KW-1185">Reference proteome</keyword>